<comment type="similarity">
    <text evidence="2">Belongs to the major facilitator superfamily. Bcr/CmlA family.</text>
</comment>
<dbReference type="GO" id="GO:1990961">
    <property type="term" value="P:xenobiotic detoxification by transmembrane export across the plasma membrane"/>
    <property type="evidence" value="ECO:0007669"/>
    <property type="project" value="InterPro"/>
</dbReference>
<comment type="caution">
    <text evidence="11">The sequence shown here is derived from an EMBL/GenBank/DDBJ whole genome shotgun (WGS) entry which is preliminary data.</text>
</comment>
<feature type="transmembrane region" description="Helical" evidence="8">
    <location>
        <begin position="246"/>
        <end position="266"/>
    </location>
</feature>
<evidence type="ECO:0000256" key="8">
    <source>
        <dbReference type="SAM" id="Phobius"/>
    </source>
</evidence>
<evidence type="ECO:0000256" key="9">
    <source>
        <dbReference type="SAM" id="SignalP"/>
    </source>
</evidence>
<feature type="transmembrane region" description="Helical" evidence="8">
    <location>
        <begin position="273"/>
        <end position="295"/>
    </location>
</feature>
<evidence type="ECO:0000313" key="11">
    <source>
        <dbReference type="EMBL" id="CAG7600296.1"/>
    </source>
</evidence>
<protein>
    <submittedName>
        <fullName evidence="11">Bicyclomycin resistance protein</fullName>
    </submittedName>
</protein>
<feature type="transmembrane region" description="Helical" evidence="8">
    <location>
        <begin position="366"/>
        <end position="384"/>
    </location>
</feature>
<dbReference type="GO" id="GO:0005886">
    <property type="term" value="C:plasma membrane"/>
    <property type="evidence" value="ECO:0007669"/>
    <property type="project" value="UniProtKB-SubCell"/>
</dbReference>
<dbReference type="NCBIfam" id="TIGR00710">
    <property type="entry name" value="efflux_Bcr_CflA"/>
    <property type="match status" value="1"/>
</dbReference>
<evidence type="ECO:0000256" key="2">
    <source>
        <dbReference type="ARBA" id="ARBA00006236"/>
    </source>
</evidence>
<feature type="domain" description="Major facilitator superfamily (MFS) profile" evidence="10">
    <location>
        <begin position="3"/>
        <end position="394"/>
    </location>
</feature>
<keyword evidence="6 8" id="KW-1133">Transmembrane helix</keyword>
<accession>A0A916NF64</accession>
<feature type="transmembrane region" description="Helical" evidence="8">
    <location>
        <begin position="71"/>
        <end position="90"/>
    </location>
</feature>
<keyword evidence="3" id="KW-0813">Transport</keyword>
<feature type="transmembrane region" description="Helical" evidence="8">
    <location>
        <begin position="96"/>
        <end position="117"/>
    </location>
</feature>
<evidence type="ECO:0000256" key="4">
    <source>
        <dbReference type="ARBA" id="ARBA00022475"/>
    </source>
</evidence>
<evidence type="ECO:0000256" key="5">
    <source>
        <dbReference type="ARBA" id="ARBA00022692"/>
    </source>
</evidence>
<comment type="subcellular location">
    <subcellularLocation>
        <location evidence="1">Cell membrane</location>
        <topology evidence="1">Multi-pass membrane protein</topology>
    </subcellularLocation>
</comment>
<dbReference type="InterPro" id="IPR020846">
    <property type="entry name" value="MFS_dom"/>
</dbReference>
<evidence type="ECO:0000256" key="3">
    <source>
        <dbReference type="ARBA" id="ARBA00022448"/>
    </source>
</evidence>
<evidence type="ECO:0000259" key="10">
    <source>
        <dbReference type="PROSITE" id="PS50850"/>
    </source>
</evidence>
<dbReference type="Pfam" id="PF07690">
    <property type="entry name" value="MFS_1"/>
    <property type="match status" value="1"/>
</dbReference>
<feature type="transmembrane region" description="Helical" evidence="8">
    <location>
        <begin position="39"/>
        <end position="59"/>
    </location>
</feature>
<dbReference type="RefSeq" id="WP_218114024.1">
    <property type="nucleotide sequence ID" value="NZ_CAJVAP010000003.1"/>
</dbReference>
<dbReference type="PROSITE" id="PS50850">
    <property type="entry name" value="MFS"/>
    <property type="match status" value="1"/>
</dbReference>
<dbReference type="PANTHER" id="PTHR23502">
    <property type="entry name" value="MAJOR FACILITATOR SUPERFAMILY"/>
    <property type="match status" value="1"/>
</dbReference>
<dbReference type="InterPro" id="IPR004812">
    <property type="entry name" value="Efflux_drug-R_Bcr/CmlA"/>
</dbReference>
<organism evidence="11 12">
    <name type="scientific">Leucobacter soli</name>
    <dbReference type="NCBI Taxonomy" id="2812850"/>
    <lineage>
        <taxon>Bacteria</taxon>
        <taxon>Bacillati</taxon>
        <taxon>Actinomycetota</taxon>
        <taxon>Actinomycetes</taxon>
        <taxon>Micrococcales</taxon>
        <taxon>Microbacteriaceae</taxon>
        <taxon>Leucobacter</taxon>
    </lineage>
</organism>
<dbReference type="EMBL" id="CAJVAP010000003">
    <property type="protein sequence ID" value="CAG7600296.1"/>
    <property type="molecule type" value="Genomic_DNA"/>
</dbReference>
<evidence type="ECO:0000256" key="1">
    <source>
        <dbReference type="ARBA" id="ARBA00004651"/>
    </source>
</evidence>
<dbReference type="CDD" id="cd17320">
    <property type="entry name" value="MFS_MdfA_MDR_like"/>
    <property type="match status" value="1"/>
</dbReference>
<evidence type="ECO:0000256" key="7">
    <source>
        <dbReference type="ARBA" id="ARBA00023136"/>
    </source>
</evidence>
<feature type="chain" id="PRO_5037548284" evidence="9">
    <location>
        <begin position="20"/>
        <end position="397"/>
    </location>
</feature>
<keyword evidence="5 8" id="KW-0812">Transmembrane</keyword>
<keyword evidence="7 8" id="KW-0472">Membrane</keyword>
<keyword evidence="9" id="KW-0732">Signal</keyword>
<name>A0A916NF64_9MICO</name>
<feature type="transmembrane region" description="Helical" evidence="8">
    <location>
        <begin position="339"/>
        <end position="360"/>
    </location>
</feature>
<feature type="transmembrane region" description="Helical" evidence="8">
    <location>
        <begin position="159"/>
        <end position="178"/>
    </location>
</feature>
<dbReference type="Proteomes" id="UP000693892">
    <property type="component" value="Unassembled WGS sequence"/>
</dbReference>
<feature type="transmembrane region" description="Helical" evidence="8">
    <location>
        <begin position="301"/>
        <end position="327"/>
    </location>
</feature>
<dbReference type="PANTHER" id="PTHR23502:SF132">
    <property type="entry name" value="POLYAMINE TRANSPORTER 2-RELATED"/>
    <property type="match status" value="1"/>
</dbReference>
<dbReference type="AlphaFoldDB" id="A0A916NF64"/>
<dbReference type="InterPro" id="IPR011701">
    <property type="entry name" value="MFS"/>
</dbReference>
<evidence type="ECO:0000256" key="6">
    <source>
        <dbReference type="ARBA" id="ARBA00022989"/>
    </source>
</evidence>
<sequence length="397" mass="41182">MTPLLVAALGFLSMGSAFATDTYLPALPDIALDLRTSPALVQATLTVFVIAQAAGNLVIGPVSDRFGRWRPLLISTIVFVLASVGAALAQDIWMLIAMRAVQGLASAAGPVIARAVVADLTHGVQAARLFGILMMVFGIAPVIAPVIGGPLAELGGWRLAMGAIVALGVVGVLVALRLPESLPRDRRRAVRLRSVFGDYTGLVRNRTFFAGSLVVMAAFGIIMTWLSNSSFVLQEHYGLSPTGYAVTFAANSAGFGLAAMLNSALLRRFPPAAILRGTIFVSVAVTAAALVLALVDALPLWTLLVLVTIAFGSTAPIMSNATAVALAAVRPTEVGTASAFLGALEFLLPAIVAPMLGLFGSSPEPTAIGFFAYALLGLALWARLRALPIRAQVSRGA</sequence>
<evidence type="ECO:0000313" key="12">
    <source>
        <dbReference type="Proteomes" id="UP000693892"/>
    </source>
</evidence>
<feature type="transmembrane region" description="Helical" evidence="8">
    <location>
        <begin position="208"/>
        <end position="226"/>
    </location>
</feature>
<keyword evidence="12" id="KW-1185">Reference proteome</keyword>
<keyword evidence="4" id="KW-1003">Cell membrane</keyword>
<reference evidence="11" key="1">
    <citation type="submission" date="2021-06" db="EMBL/GenBank/DDBJ databases">
        <authorList>
            <person name="Criscuolo A."/>
        </authorList>
    </citation>
    <scope>NUCLEOTIDE SEQUENCE</scope>
    <source>
        <strain evidence="11">CIP111803</strain>
    </source>
</reference>
<feature type="signal peptide" evidence="9">
    <location>
        <begin position="1"/>
        <end position="19"/>
    </location>
</feature>
<proteinExistence type="inferred from homology"/>
<gene>
    <name evidence="11" type="primary">bcr_1</name>
    <name evidence="11" type="ORF">LEUCIP111803_00374</name>
</gene>
<dbReference type="GO" id="GO:0042910">
    <property type="term" value="F:xenobiotic transmembrane transporter activity"/>
    <property type="evidence" value="ECO:0007669"/>
    <property type="project" value="InterPro"/>
</dbReference>
<feature type="transmembrane region" description="Helical" evidence="8">
    <location>
        <begin position="129"/>
        <end position="147"/>
    </location>
</feature>